<name>A0ABU8F8Z3_9BACI</name>
<dbReference type="PANTHER" id="PTHR45008">
    <property type="entry name" value="PTS SYSTEM GLUCOSE-SPECIFIC EIIA COMPONENT"/>
    <property type="match status" value="1"/>
</dbReference>
<keyword evidence="3 8" id="KW-0762">Sugar transport</keyword>
<keyword evidence="6" id="KW-0418">Kinase</keyword>
<sequence>MLSKFFKSKLLIYAPLNGKIIPIEEVPDPVFNQKMMGNGVAIIPFGGKVHSPIEGTVVLLSDTKHAIGLRSKNGTEILIHIGLETVSLRGSGFTVLVTKGESVSVGQPLVEVDWDYLREHGKSIVTPIVITNSTERVIQYEDSKEGIVGETLLMTAFPK</sequence>
<dbReference type="PROSITE" id="PS51093">
    <property type="entry name" value="PTS_EIIA_TYPE_1"/>
    <property type="match status" value="1"/>
</dbReference>
<evidence type="ECO:0000259" key="7">
    <source>
        <dbReference type="PROSITE" id="PS51093"/>
    </source>
</evidence>
<dbReference type="NCBIfam" id="TIGR00830">
    <property type="entry name" value="PTBA"/>
    <property type="match status" value="1"/>
</dbReference>
<evidence type="ECO:0000313" key="8">
    <source>
        <dbReference type="EMBL" id="MEI4771482.1"/>
    </source>
</evidence>
<feature type="domain" description="PTS EIIA type-1" evidence="7">
    <location>
        <begin position="28"/>
        <end position="132"/>
    </location>
</feature>
<protein>
    <submittedName>
        <fullName evidence="8">PTS glucose transporter subunit IIA</fullName>
    </submittedName>
</protein>
<evidence type="ECO:0000256" key="6">
    <source>
        <dbReference type="ARBA" id="ARBA00022777"/>
    </source>
</evidence>
<accession>A0ABU8F8Z3</accession>
<dbReference type="Gene3D" id="2.70.70.10">
    <property type="entry name" value="Glucose Permease (Domain IIA)"/>
    <property type="match status" value="1"/>
</dbReference>
<dbReference type="EMBL" id="JBAWSY010000020">
    <property type="protein sequence ID" value="MEI4771482.1"/>
    <property type="molecule type" value="Genomic_DNA"/>
</dbReference>
<organism evidence="8 9">
    <name type="scientific">Psychrobacillus mangrovi</name>
    <dbReference type="NCBI Taxonomy" id="3117745"/>
    <lineage>
        <taxon>Bacteria</taxon>
        <taxon>Bacillati</taxon>
        <taxon>Bacillota</taxon>
        <taxon>Bacilli</taxon>
        <taxon>Bacillales</taxon>
        <taxon>Bacillaceae</taxon>
        <taxon>Psychrobacillus</taxon>
    </lineage>
</organism>
<keyword evidence="5" id="KW-0598">Phosphotransferase system</keyword>
<keyword evidence="4" id="KW-0808">Transferase</keyword>
<evidence type="ECO:0000256" key="1">
    <source>
        <dbReference type="ARBA" id="ARBA00004496"/>
    </source>
</evidence>
<dbReference type="Proteomes" id="UP001364890">
    <property type="component" value="Unassembled WGS sequence"/>
</dbReference>
<proteinExistence type="predicted"/>
<dbReference type="RefSeq" id="WP_336499033.1">
    <property type="nucleotide sequence ID" value="NZ_JBAWSY010000020.1"/>
</dbReference>
<keyword evidence="2" id="KW-0813">Transport</keyword>
<evidence type="ECO:0000256" key="3">
    <source>
        <dbReference type="ARBA" id="ARBA00022597"/>
    </source>
</evidence>
<evidence type="ECO:0000256" key="4">
    <source>
        <dbReference type="ARBA" id="ARBA00022679"/>
    </source>
</evidence>
<comment type="subcellular location">
    <subcellularLocation>
        <location evidence="1">Cytoplasm</location>
    </subcellularLocation>
</comment>
<evidence type="ECO:0000313" key="9">
    <source>
        <dbReference type="Proteomes" id="UP001364890"/>
    </source>
</evidence>
<evidence type="ECO:0000256" key="2">
    <source>
        <dbReference type="ARBA" id="ARBA00022448"/>
    </source>
</evidence>
<dbReference type="InterPro" id="IPR011055">
    <property type="entry name" value="Dup_hybrid_motif"/>
</dbReference>
<evidence type="ECO:0000256" key="5">
    <source>
        <dbReference type="ARBA" id="ARBA00022683"/>
    </source>
</evidence>
<dbReference type="SUPFAM" id="SSF51261">
    <property type="entry name" value="Duplicated hybrid motif"/>
    <property type="match status" value="1"/>
</dbReference>
<keyword evidence="9" id="KW-1185">Reference proteome</keyword>
<reference evidence="8 9" key="1">
    <citation type="submission" date="2024-01" db="EMBL/GenBank/DDBJ databases">
        <title>Seven novel Bacillus-like species.</title>
        <authorList>
            <person name="Liu G."/>
        </authorList>
    </citation>
    <scope>NUCLEOTIDE SEQUENCE [LARGE SCALE GENOMIC DNA]</scope>
    <source>
        <strain evidence="8 9">FJAT-51614</strain>
    </source>
</reference>
<dbReference type="InterPro" id="IPR050890">
    <property type="entry name" value="PTS_EIIA_component"/>
</dbReference>
<dbReference type="PROSITE" id="PS00371">
    <property type="entry name" value="PTS_EIIA_TYPE_1_HIS"/>
    <property type="match status" value="1"/>
</dbReference>
<comment type="caution">
    <text evidence="8">The sequence shown here is derived from an EMBL/GenBank/DDBJ whole genome shotgun (WGS) entry which is preliminary data.</text>
</comment>
<dbReference type="Pfam" id="PF00358">
    <property type="entry name" value="PTS_EIIA_1"/>
    <property type="match status" value="1"/>
</dbReference>
<dbReference type="PANTHER" id="PTHR45008:SF1">
    <property type="entry name" value="PTS SYSTEM GLUCOSE-SPECIFIC EIIA COMPONENT"/>
    <property type="match status" value="1"/>
</dbReference>
<dbReference type="InterPro" id="IPR001127">
    <property type="entry name" value="PTS_EIIA_1_perm"/>
</dbReference>
<gene>
    <name evidence="8" type="ORF">WAX74_17790</name>
</gene>